<sequence>MCDHNESESIGAGRHAQRSVLCRTKKGTKRQSRHFYTWERADVKQDPLEIVCRLNGGLFSETLRDFTPTFKQYENVWEYRRSSTS</sequence>
<dbReference type="Proteomes" id="UP000499080">
    <property type="component" value="Unassembled WGS sequence"/>
</dbReference>
<proteinExistence type="predicted"/>
<name>A0A4Y2MEW6_ARAVE</name>
<keyword evidence="3" id="KW-1185">Reference proteome</keyword>
<dbReference type="AlphaFoldDB" id="A0A4Y2MEW6"/>
<comment type="caution">
    <text evidence="2">The sequence shown here is derived from an EMBL/GenBank/DDBJ whole genome shotgun (WGS) entry which is preliminary data.</text>
</comment>
<evidence type="ECO:0000256" key="1">
    <source>
        <dbReference type="SAM" id="MobiDB-lite"/>
    </source>
</evidence>
<protein>
    <submittedName>
        <fullName evidence="2">Uncharacterized protein</fullName>
    </submittedName>
</protein>
<reference evidence="2 3" key="1">
    <citation type="journal article" date="2019" name="Sci. Rep.">
        <title>Orb-weaving spider Araneus ventricosus genome elucidates the spidroin gene catalogue.</title>
        <authorList>
            <person name="Kono N."/>
            <person name="Nakamura H."/>
            <person name="Ohtoshi R."/>
            <person name="Moran D.A.P."/>
            <person name="Shinohara A."/>
            <person name="Yoshida Y."/>
            <person name="Fujiwara M."/>
            <person name="Mori M."/>
            <person name="Tomita M."/>
            <person name="Arakawa K."/>
        </authorList>
    </citation>
    <scope>NUCLEOTIDE SEQUENCE [LARGE SCALE GENOMIC DNA]</scope>
</reference>
<organism evidence="2 3">
    <name type="scientific">Araneus ventricosus</name>
    <name type="common">Orbweaver spider</name>
    <name type="synonym">Epeira ventricosa</name>
    <dbReference type="NCBI Taxonomy" id="182803"/>
    <lineage>
        <taxon>Eukaryota</taxon>
        <taxon>Metazoa</taxon>
        <taxon>Ecdysozoa</taxon>
        <taxon>Arthropoda</taxon>
        <taxon>Chelicerata</taxon>
        <taxon>Arachnida</taxon>
        <taxon>Araneae</taxon>
        <taxon>Araneomorphae</taxon>
        <taxon>Entelegynae</taxon>
        <taxon>Araneoidea</taxon>
        <taxon>Araneidae</taxon>
        <taxon>Araneus</taxon>
    </lineage>
</organism>
<evidence type="ECO:0000313" key="3">
    <source>
        <dbReference type="Proteomes" id="UP000499080"/>
    </source>
</evidence>
<gene>
    <name evidence="2" type="ORF">AVEN_191641_1</name>
</gene>
<evidence type="ECO:0000313" key="2">
    <source>
        <dbReference type="EMBL" id="GBN25169.1"/>
    </source>
</evidence>
<dbReference type="EMBL" id="BGPR01007209">
    <property type="protein sequence ID" value="GBN25169.1"/>
    <property type="molecule type" value="Genomic_DNA"/>
</dbReference>
<accession>A0A4Y2MEW6</accession>
<feature type="region of interest" description="Disordered" evidence="1">
    <location>
        <begin position="1"/>
        <end position="30"/>
    </location>
</feature>